<dbReference type="InterPro" id="IPR051447">
    <property type="entry name" value="Lipoprotein-release_system"/>
</dbReference>
<organism evidence="10 11">
    <name type="scientific">Desulfocapsa sulfexigens (strain DSM 10523 / SB164P1)</name>
    <dbReference type="NCBI Taxonomy" id="1167006"/>
    <lineage>
        <taxon>Bacteria</taxon>
        <taxon>Pseudomonadati</taxon>
        <taxon>Thermodesulfobacteriota</taxon>
        <taxon>Desulfobulbia</taxon>
        <taxon>Desulfobulbales</taxon>
        <taxon>Desulfocapsaceae</taxon>
        <taxon>Desulfocapsa</taxon>
    </lineage>
</organism>
<proteinExistence type="inferred from homology"/>
<sequence length="407" mass="45050">MMLLNIAFRNVIAHRKRSIITMLLGAVSTALLVFSSAWMDGSHQQMIKNGVEIYSGYIQITGAKFRENPSFDHLLFDVETLQSHVEAVQGVQLFSPRFESFVLYSVGEKAVGGMLTGIDPEKERSISRLHASLTAGNYLTQNDTNKLYIGQELALRLNVGVGDEVVFIGNGADYSFAADRLVVKGIFQTGLYEFDASSAFLAKPYFDMIMASDNMATHGIVLPDNLEKSETLAAAIEEVVGVEYQTASWQETMAALLKSMKLDSVFGYITLAIIFTAIFFVIMIYTLLVVYARLREIGIMRAIGTTPGQILTILILESSILGFLSVCAGGLLGAVFAYYFYLHPMVFSGMEEQFKQYGLAASAIPTAFEPVTIVRDMLIMFILLLLSTLYPILKVNRYQPIEAIHHV</sequence>
<reference evidence="11" key="1">
    <citation type="journal article" date="2013" name="Stand. Genomic Sci.">
        <title>Complete genome sequence of Desulfocapsa sulfexigens, a marine deltaproteobacterium specialized in disproportionating inorganic sulfur compounds.</title>
        <authorList>
            <person name="Finster K.W."/>
            <person name="Kjeldsen K.U."/>
            <person name="Kube M."/>
            <person name="Reinhardt R."/>
            <person name="Mussmann M."/>
            <person name="Amann R."/>
            <person name="Schreiber L."/>
        </authorList>
    </citation>
    <scope>NUCLEOTIDE SEQUENCE [LARGE SCALE GENOMIC DNA]</scope>
    <source>
        <strain evidence="11">DSM 10523 / SB164P1</strain>
    </source>
</reference>
<evidence type="ECO:0000313" key="10">
    <source>
        <dbReference type="EMBL" id="AGF79830.1"/>
    </source>
</evidence>
<dbReference type="PANTHER" id="PTHR30489">
    <property type="entry name" value="LIPOPROTEIN-RELEASING SYSTEM TRANSMEMBRANE PROTEIN LOLE"/>
    <property type="match status" value="1"/>
</dbReference>
<feature type="transmembrane region" description="Helical" evidence="7">
    <location>
        <begin position="313"/>
        <end position="341"/>
    </location>
</feature>
<comment type="similarity">
    <text evidence="2">Belongs to the ABC-4 integral membrane protein family. LolC/E subfamily.</text>
</comment>
<feature type="transmembrane region" description="Helical" evidence="7">
    <location>
        <begin position="265"/>
        <end position="292"/>
    </location>
</feature>
<dbReference type="InterPro" id="IPR003838">
    <property type="entry name" value="ABC3_permease_C"/>
</dbReference>
<evidence type="ECO:0000256" key="7">
    <source>
        <dbReference type="SAM" id="Phobius"/>
    </source>
</evidence>
<feature type="domain" description="ABC3 transporter permease C-terminal" evidence="8">
    <location>
        <begin position="269"/>
        <end position="400"/>
    </location>
</feature>
<protein>
    <submittedName>
        <fullName evidence="10">ABC-type transport system, involved in lipoprotein release, permease component</fullName>
    </submittedName>
</protein>
<dbReference type="HOGENOM" id="CLU_000604_8_6_7"/>
<dbReference type="KEGG" id="dsf:UWK_03303"/>
<evidence type="ECO:0000256" key="1">
    <source>
        <dbReference type="ARBA" id="ARBA00004651"/>
    </source>
</evidence>
<feature type="domain" description="MacB-like periplasmic core" evidence="9">
    <location>
        <begin position="18"/>
        <end position="202"/>
    </location>
</feature>
<dbReference type="eggNOG" id="COG4591">
    <property type="taxonomic scope" value="Bacteria"/>
</dbReference>
<dbReference type="Proteomes" id="UP000011721">
    <property type="component" value="Chromosome"/>
</dbReference>
<dbReference type="AlphaFoldDB" id="M1PJU7"/>
<dbReference type="Pfam" id="PF02687">
    <property type="entry name" value="FtsX"/>
    <property type="match status" value="1"/>
</dbReference>
<evidence type="ECO:0000256" key="2">
    <source>
        <dbReference type="ARBA" id="ARBA00005236"/>
    </source>
</evidence>
<evidence type="ECO:0000259" key="9">
    <source>
        <dbReference type="Pfam" id="PF12704"/>
    </source>
</evidence>
<keyword evidence="10" id="KW-0449">Lipoprotein</keyword>
<keyword evidence="11" id="KW-1185">Reference proteome</keyword>
<keyword evidence="5 7" id="KW-1133">Transmembrane helix</keyword>
<accession>M1PJU7</accession>
<dbReference type="Pfam" id="PF12704">
    <property type="entry name" value="MacB_PCD"/>
    <property type="match status" value="1"/>
</dbReference>
<dbReference type="GO" id="GO:0098797">
    <property type="term" value="C:plasma membrane protein complex"/>
    <property type="evidence" value="ECO:0007669"/>
    <property type="project" value="TreeGrafter"/>
</dbReference>
<dbReference type="EMBL" id="CP003985">
    <property type="protein sequence ID" value="AGF79830.1"/>
    <property type="molecule type" value="Genomic_DNA"/>
</dbReference>
<comment type="subcellular location">
    <subcellularLocation>
        <location evidence="1">Cell membrane</location>
        <topology evidence="1">Multi-pass membrane protein</topology>
    </subcellularLocation>
</comment>
<feature type="transmembrane region" description="Helical" evidence="7">
    <location>
        <begin position="377"/>
        <end position="393"/>
    </location>
</feature>
<evidence type="ECO:0000259" key="8">
    <source>
        <dbReference type="Pfam" id="PF02687"/>
    </source>
</evidence>
<dbReference type="RefSeq" id="WP_015405514.1">
    <property type="nucleotide sequence ID" value="NC_020304.1"/>
</dbReference>
<evidence type="ECO:0000256" key="3">
    <source>
        <dbReference type="ARBA" id="ARBA00022475"/>
    </source>
</evidence>
<name>M1PJU7_DESSD</name>
<dbReference type="OrthoDB" id="9809768at2"/>
<gene>
    <name evidence="10" type="ordered locus">UWK_03303</name>
</gene>
<keyword evidence="3" id="KW-1003">Cell membrane</keyword>
<dbReference type="InterPro" id="IPR025857">
    <property type="entry name" value="MacB_PCD"/>
</dbReference>
<keyword evidence="6 7" id="KW-0472">Membrane</keyword>
<dbReference type="GO" id="GO:0044874">
    <property type="term" value="P:lipoprotein localization to outer membrane"/>
    <property type="evidence" value="ECO:0007669"/>
    <property type="project" value="TreeGrafter"/>
</dbReference>
<dbReference type="STRING" id="1167006.UWK_03303"/>
<evidence type="ECO:0000313" key="11">
    <source>
        <dbReference type="Proteomes" id="UP000011721"/>
    </source>
</evidence>
<dbReference type="PANTHER" id="PTHR30489:SF0">
    <property type="entry name" value="LIPOPROTEIN-RELEASING SYSTEM TRANSMEMBRANE PROTEIN LOLE"/>
    <property type="match status" value="1"/>
</dbReference>
<keyword evidence="4 7" id="KW-0812">Transmembrane</keyword>
<evidence type="ECO:0000256" key="5">
    <source>
        <dbReference type="ARBA" id="ARBA00022989"/>
    </source>
</evidence>
<evidence type="ECO:0000256" key="4">
    <source>
        <dbReference type="ARBA" id="ARBA00022692"/>
    </source>
</evidence>
<evidence type="ECO:0000256" key="6">
    <source>
        <dbReference type="ARBA" id="ARBA00023136"/>
    </source>
</evidence>